<dbReference type="EMBL" id="RZGK01000007">
    <property type="protein sequence ID" value="KAF9697594.1"/>
    <property type="molecule type" value="Genomic_DNA"/>
</dbReference>
<dbReference type="Proteomes" id="UP000651452">
    <property type="component" value="Unassembled WGS sequence"/>
</dbReference>
<reference evidence="2" key="1">
    <citation type="submission" date="2018-12" db="EMBL/GenBank/DDBJ databases">
        <authorList>
            <person name="Syme R.A."/>
            <person name="Farfan-Caceres L."/>
            <person name="Lichtenzveig J."/>
        </authorList>
    </citation>
    <scope>NUCLEOTIDE SEQUENCE</scope>
    <source>
        <strain evidence="2">Al4</strain>
    </source>
</reference>
<organism evidence="2 3">
    <name type="scientific">Ascochyta lentis</name>
    <dbReference type="NCBI Taxonomy" id="205686"/>
    <lineage>
        <taxon>Eukaryota</taxon>
        <taxon>Fungi</taxon>
        <taxon>Dikarya</taxon>
        <taxon>Ascomycota</taxon>
        <taxon>Pezizomycotina</taxon>
        <taxon>Dothideomycetes</taxon>
        <taxon>Pleosporomycetidae</taxon>
        <taxon>Pleosporales</taxon>
        <taxon>Pleosporineae</taxon>
        <taxon>Didymellaceae</taxon>
        <taxon>Ascochyta</taxon>
    </lineage>
</organism>
<comment type="caution">
    <text evidence="2">The sequence shown here is derived from an EMBL/GenBank/DDBJ whole genome shotgun (WGS) entry which is preliminary data.</text>
</comment>
<protein>
    <submittedName>
        <fullName evidence="2">Uncharacterized protein</fullName>
    </submittedName>
</protein>
<feature type="region of interest" description="Disordered" evidence="1">
    <location>
        <begin position="220"/>
        <end position="259"/>
    </location>
</feature>
<accession>A0A8H7J493</accession>
<evidence type="ECO:0000313" key="3">
    <source>
        <dbReference type="Proteomes" id="UP000651452"/>
    </source>
</evidence>
<proteinExistence type="predicted"/>
<reference evidence="2" key="2">
    <citation type="submission" date="2020-09" db="EMBL/GenBank/DDBJ databases">
        <title>Reference genome assembly for Australian Ascochyta lentis isolate Al4.</title>
        <authorList>
            <person name="Lee R.C."/>
            <person name="Farfan-Caceres L.M."/>
            <person name="Debler J.W."/>
            <person name="Williams A.H."/>
            <person name="Henares B.M."/>
        </authorList>
    </citation>
    <scope>NUCLEOTIDE SEQUENCE</scope>
    <source>
        <strain evidence="2">Al4</strain>
    </source>
</reference>
<sequence>MVIYHQRSPSPAPKPYGYGHPHNNIVGLQVIQYRSYQRDISVYHLHTHVLSFRLICTALQSQKEYLDKLTGFDPLHNLEVVEGDEISPGCIEAAYLPNVFHGHGSALAIRTKQEPGRVEWFIFSGPVDDTVLSQLVFTNGSWALQQNISLEDTRKIFDIVGYVEKGLATRTVKGANREHKGWHDSLCAAEERKKTLKLTWRGFGANLSAEHDKRRLKKMKESTDEQNGNWGGDTLIGDGKEKNAVSQRAGEADETNVGIRSRRLVGAKKTTHLRPNTANAMLPPQRP</sequence>
<dbReference type="AlphaFoldDB" id="A0A8H7J493"/>
<evidence type="ECO:0000313" key="2">
    <source>
        <dbReference type="EMBL" id="KAF9697594.1"/>
    </source>
</evidence>
<name>A0A8H7J493_9PLEO</name>
<gene>
    <name evidence="2" type="ORF">EKO04_004080</name>
</gene>
<evidence type="ECO:0000256" key="1">
    <source>
        <dbReference type="SAM" id="MobiDB-lite"/>
    </source>
</evidence>
<dbReference type="OrthoDB" id="3762348at2759"/>
<keyword evidence="3" id="KW-1185">Reference proteome</keyword>